<feature type="chain" id="PRO_5013053440" evidence="1">
    <location>
        <begin position="19"/>
        <end position="216"/>
    </location>
</feature>
<proteinExistence type="predicted"/>
<name>A0A226E299_FOLCA</name>
<evidence type="ECO:0000313" key="3">
    <source>
        <dbReference type="Proteomes" id="UP000198287"/>
    </source>
</evidence>
<keyword evidence="1" id="KW-0732">Signal</keyword>
<protein>
    <submittedName>
        <fullName evidence="2">Eukaryotic translation initiation factor 4 gamma 1</fullName>
    </submittedName>
</protein>
<dbReference type="AlphaFoldDB" id="A0A226E299"/>
<accession>A0A226E299</accession>
<comment type="caution">
    <text evidence="2">The sequence shown here is derived from an EMBL/GenBank/DDBJ whole genome shotgun (WGS) entry which is preliminary data.</text>
</comment>
<dbReference type="EMBL" id="LNIX01000007">
    <property type="protein sequence ID" value="OXA51862.1"/>
    <property type="molecule type" value="Genomic_DNA"/>
</dbReference>
<dbReference type="GO" id="GO:0003743">
    <property type="term" value="F:translation initiation factor activity"/>
    <property type="evidence" value="ECO:0007669"/>
    <property type="project" value="UniProtKB-KW"/>
</dbReference>
<reference evidence="2 3" key="1">
    <citation type="submission" date="2015-12" db="EMBL/GenBank/DDBJ databases">
        <title>The genome of Folsomia candida.</title>
        <authorList>
            <person name="Faddeeva A."/>
            <person name="Derks M.F."/>
            <person name="Anvar Y."/>
            <person name="Smit S."/>
            <person name="Van Straalen N."/>
            <person name="Roelofs D."/>
        </authorList>
    </citation>
    <scope>NUCLEOTIDE SEQUENCE [LARGE SCALE GENOMIC DNA]</scope>
    <source>
        <strain evidence="2 3">VU population</strain>
        <tissue evidence="2">Whole body</tissue>
    </source>
</reference>
<keyword evidence="3" id="KW-1185">Reference proteome</keyword>
<sequence length="216" mass="23445">MNLVVVFALLGQILLSQGHYAPYPPSYYRTGFQPGSTGVFPSPSTVNIPQGTLVRYPAGANVVYNAPTRITYPQETRCYYPSGPATYPSNTTVSYPAGAGAVYPPGTELIMLDNTTNSYQPINNSPYGIVNYPTATNCTYYNNPGPPAYYPSGTPVSTYYVPGGSTQYGPSPPPVGFTQYFYNPYNQPQYRTVVAYNGGTGYPMWQTGPYYGPFPG</sequence>
<keyword evidence="2" id="KW-0396">Initiation factor</keyword>
<evidence type="ECO:0000313" key="2">
    <source>
        <dbReference type="EMBL" id="OXA51862.1"/>
    </source>
</evidence>
<organism evidence="2 3">
    <name type="scientific">Folsomia candida</name>
    <name type="common">Springtail</name>
    <dbReference type="NCBI Taxonomy" id="158441"/>
    <lineage>
        <taxon>Eukaryota</taxon>
        <taxon>Metazoa</taxon>
        <taxon>Ecdysozoa</taxon>
        <taxon>Arthropoda</taxon>
        <taxon>Hexapoda</taxon>
        <taxon>Collembola</taxon>
        <taxon>Entomobryomorpha</taxon>
        <taxon>Isotomoidea</taxon>
        <taxon>Isotomidae</taxon>
        <taxon>Proisotominae</taxon>
        <taxon>Folsomia</taxon>
    </lineage>
</organism>
<gene>
    <name evidence="2" type="ORF">Fcan01_13002</name>
</gene>
<keyword evidence="2" id="KW-0648">Protein biosynthesis</keyword>
<dbReference type="Proteomes" id="UP000198287">
    <property type="component" value="Unassembled WGS sequence"/>
</dbReference>
<feature type="signal peptide" evidence="1">
    <location>
        <begin position="1"/>
        <end position="18"/>
    </location>
</feature>
<evidence type="ECO:0000256" key="1">
    <source>
        <dbReference type="SAM" id="SignalP"/>
    </source>
</evidence>